<reference evidence="2" key="1">
    <citation type="submission" date="2023-10" db="EMBL/GenBank/DDBJ databases">
        <title>Genome assembly of Pristionchus species.</title>
        <authorList>
            <person name="Yoshida K."/>
            <person name="Sommer R.J."/>
        </authorList>
    </citation>
    <scope>NUCLEOTIDE SEQUENCE</scope>
    <source>
        <strain evidence="2">RS0144</strain>
    </source>
</reference>
<feature type="non-terminal residue" evidence="2">
    <location>
        <position position="205"/>
    </location>
</feature>
<dbReference type="Proteomes" id="UP001432027">
    <property type="component" value="Unassembled WGS sequence"/>
</dbReference>
<dbReference type="EMBL" id="BTSX01000001">
    <property type="protein sequence ID" value="GMS82113.1"/>
    <property type="molecule type" value="Genomic_DNA"/>
</dbReference>
<feature type="chain" id="PRO_5043618912" evidence="1">
    <location>
        <begin position="17"/>
        <end position="205"/>
    </location>
</feature>
<name>A0AAV5SGF5_9BILA</name>
<protein>
    <submittedName>
        <fullName evidence="2">Uncharacterized protein</fullName>
    </submittedName>
</protein>
<evidence type="ECO:0000313" key="2">
    <source>
        <dbReference type="EMBL" id="GMS82113.1"/>
    </source>
</evidence>
<keyword evidence="3" id="KW-1185">Reference proteome</keyword>
<keyword evidence="1" id="KW-0732">Signal</keyword>
<evidence type="ECO:0000256" key="1">
    <source>
        <dbReference type="SAM" id="SignalP"/>
    </source>
</evidence>
<gene>
    <name evidence="2" type="ORF">PENTCL1PPCAC_4288</name>
</gene>
<comment type="caution">
    <text evidence="2">The sequence shown here is derived from an EMBL/GenBank/DDBJ whole genome shotgun (WGS) entry which is preliminary data.</text>
</comment>
<accession>A0AAV5SGF5</accession>
<sequence>MFTSWFIFSLLPVAHGICGDWRHEDELNHGCRSCREISVDYFAKCPEKGFACDERQSIRATVLNASDACTCQSLRCANKGWRLAVNGTIVDKVQCKRGQWLWSGFVATSIVCAMPTDAGIPATPRVCPALPAAPLDECDAYQPPRKCSKATLVEPVVSCPGALVYVNTEMGEFGVDSIKCDTARCGNSRPEMILFPMEWRVLLRH</sequence>
<proteinExistence type="predicted"/>
<feature type="signal peptide" evidence="1">
    <location>
        <begin position="1"/>
        <end position="16"/>
    </location>
</feature>
<dbReference type="AlphaFoldDB" id="A0AAV5SGF5"/>
<evidence type="ECO:0000313" key="3">
    <source>
        <dbReference type="Proteomes" id="UP001432027"/>
    </source>
</evidence>
<organism evidence="2 3">
    <name type="scientific">Pristionchus entomophagus</name>
    <dbReference type="NCBI Taxonomy" id="358040"/>
    <lineage>
        <taxon>Eukaryota</taxon>
        <taxon>Metazoa</taxon>
        <taxon>Ecdysozoa</taxon>
        <taxon>Nematoda</taxon>
        <taxon>Chromadorea</taxon>
        <taxon>Rhabditida</taxon>
        <taxon>Rhabditina</taxon>
        <taxon>Diplogasteromorpha</taxon>
        <taxon>Diplogasteroidea</taxon>
        <taxon>Neodiplogasteridae</taxon>
        <taxon>Pristionchus</taxon>
    </lineage>
</organism>